<evidence type="ECO:0000313" key="2">
    <source>
        <dbReference type="Proteomes" id="UP001187531"/>
    </source>
</evidence>
<organism evidence="1 2">
    <name type="scientific">Artemia franciscana</name>
    <name type="common">Brine shrimp</name>
    <name type="synonym">Artemia sanfranciscana</name>
    <dbReference type="NCBI Taxonomy" id="6661"/>
    <lineage>
        <taxon>Eukaryota</taxon>
        <taxon>Metazoa</taxon>
        <taxon>Ecdysozoa</taxon>
        <taxon>Arthropoda</taxon>
        <taxon>Crustacea</taxon>
        <taxon>Branchiopoda</taxon>
        <taxon>Anostraca</taxon>
        <taxon>Artemiidae</taxon>
        <taxon>Artemia</taxon>
    </lineage>
</organism>
<name>A0AA88ILS5_ARTSF</name>
<sequence length="196" mass="22304">MTTTASQISAFVSISKEAKKKNELGVANAFAELAYFPDKHLEISGFSLPDTSADSINSALSDLDPLKSNIRNDIEKEVREKVGLLNTGVINHVISVLGKGPQNQAHRLPADKSESEFAELFDLSHVKDEFVRKRFIKLAYRFCDIFATYKSHLRACEDVKHSHLWAIFSDFTQIRSDLKRKKKYKKLENKTGRRLF</sequence>
<dbReference type="AlphaFoldDB" id="A0AA88ILS5"/>
<keyword evidence="2" id="KW-1185">Reference proteome</keyword>
<protein>
    <submittedName>
        <fullName evidence="1">Uncharacterized protein</fullName>
    </submittedName>
</protein>
<accession>A0AA88ILS5</accession>
<evidence type="ECO:0000313" key="1">
    <source>
        <dbReference type="EMBL" id="KAK2723077.1"/>
    </source>
</evidence>
<reference evidence="1" key="1">
    <citation type="submission" date="2023-07" db="EMBL/GenBank/DDBJ databases">
        <title>Chromosome-level genome assembly of Artemia franciscana.</title>
        <authorList>
            <person name="Jo E."/>
        </authorList>
    </citation>
    <scope>NUCLEOTIDE SEQUENCE</scope>
    <source>
        <tissue evidence="1">Whole body</tissue>
    </source>
</reference>
<dbReference type="EMBL" id="JAVRJZ010000005">
    <property type="protein sequence ID" value="KAK2723077.1"/>
    <property type="molecule type" value="Genomic_DNA"/>
</dbReference>
<gene>
    <name evidence="1" type="ORF">QYM36_003317</name>
</gene>
<comment type="caution">
    <text evidence="1">The sequence shown here is derived from an EMBL/GenBank/DDBJ whole genome shotgun (WGS) entry which is preliminary data.</text>
</comment>
<proteinExistence type="predicted"/>
<dbReference type="Proteomes" id="UP001187531">
    <property type="component" value="Unassembled WGS sequence"/>
</dbReference>